<dbReference type="InterPro" id="IPR007497">
    <property type="entry name" value="SIMPL/DUF541"/>
</dbReference>
<proteinExistence type="predicted"/>
<dbReference type="Gene3D" id="3.30.110.170">
    <property type="entry name" value="Protein of unknown function (DUF541), domain 1"/>
    <property type="match status" value="1"/>
</dbReference>
<dbReference type="GO" id="GO:0006974">
    <property type="term" value="P:DNA damage response"/>
    <property type="evidence" value="ECO:0007669"/>
    <property type="project" value="TreeGrafter"/>
</dbReference>
<evidence type="ECO:0000256" key="1">
    <source>
        <dbReference type="SAM" id="MobiDB-lite"/>
    </source>
</evidence>
<feature type="compositionally biased region" description="Polar residues" evidence="1">
    <location>
        <begin position="87"/>
        <end position="111"/>
    </location>
</feature>
<evidence type="ECO:0000313" key="3">
    <source>
        <dbReference type="EMBL" id="WIY24308.1"/>
    </source>
</evidence>
<dbReference type="EMBL" id="CP127247">
    <property type="protein sequence ID" value="WIY24308.1"/>
    <property type="molecule type" value="Genomic_DNA"/>
</dbReference>
<accession>A0A9Y2KXF2</accession>
<dbReference type="Gene3D" id="3.30.70.2970">
    <property type="entry name" value="Protein of unknown function (DUF541), domain 2"/>
    <property type="match status" value="1"/>
</dbReference>
<sequence length="240" mass="25130">MKSNRFLVSALMFALSVGPGWAADLSPQRQIAVTGEAHIQVAPSLALISLGVTDEADQAVDAMRTVSKSMVAVIDRLHQAGLDPDDMQTQQISVSPNRRQSGSLSGSDDRNITSFTASNSLEIRVRDLDQLGDILDQVLQAGANEFRGLIFGVADPAAVQDQIRGSAVRDAIRKAEQLAAAAGVSLGPVMSITDHGGGGGGRPMAMEMTRSVAMPVEAGQLRFSHNVSVVIAISSPEGAE</sequence>
<dbReference type="PANTHER" id="PTHR34387">
    <property type="entry name" value="SLR1258 PROTEIN"/>
    <property type="match status" value="1"/>
</dbReference>
<dbReference type="PANTHER" id="PTHR34387:SF1">
    <property type="entry name" value="PERIPLASMIC IMMUNOGENIC PROTEIN"/>
    <property type="match status" value="1"/>
</dbReference>
<protein>
    <submittedName>
        <fullName evidence="3">SIMPL domain-containing protein</fullName>
    </submittedName>
</protein>
<feature type="region of interest" description="Disordered" evidence="1">
    <location>
        <begin position="85"/>
        <end position="111"/>
    </location>
</feature>
<organism evidence="3 4">
    <name type="scientific">Parasedimentitalea psychrophila</name>
    <dbReference type="NCBI Taxonomy" id="2997337"/>
    <lineage>
        <taxon>Bacteria</taxon>
        <taxon>Pseudomonadati</taxon>
        <taxon>Pseudomonadota</taxon>
        <taxon>Alphaproteobacteria</taxon>
        <taxon>Rhodobacterales</taxon>
        <taxon>Paracoccaceae</taxon>
        <taxon>Parasedimentitalea</taxon>
    </lineage>
</organism>
<name>A0A9Y2KXF2_9RHOB</name>
<keyword evidence="4" id="KW-1185">Reference proteome</keyword>
<dbReference type="KEGG" id="ppso:QPJ95_17145"/>
<feature type="signal peptide" evidence="2">
    <location>
        <begin position="1"/>
        <end position="22"/>
    </location>
</feature>
<feature type="chain" id="PRO_5040910564" evidence="2">
    <location>
        <begin position="23"/>
        <end position="240"/>
    </location>
</feature>
<dbReference type="InterPro" id="IPR052022">
    <property type="entry name" value="26kDa_periplasmic_antigen"/>
</dbReference>
<gene>
    <name evidence="3" type="ORF">QPJ95_17145</name>
</gene>
<reference evidence="3 4" key="1">
    <citation type="submission" date="2023-06" db="EMBL/GenBank/DDBJ databases">
        <title>Parasedimentitalea psychrophila sp. nov., a psychrophilic bacterium isolated from deep-sea sediment.</title>
        <authorList>
            <person name="Li A."/>
        </authorList>
    </citation>
    <scope>NUCLEOTIDE SEQUENCE [LARGE SCALE GENOMIC DNA]</scope>
    <source>
        <strain evidence="3 4">QS115</strain>
    </source>
</reference>
<dbReference type="Proteomes" id="UP001238334">
    <property type="component" value="Chromosome"/>
</dbReference>
<dbReference type="AlphaFoldDB" id="A0A9Y2KXF2"/>
<keyword evidence="2" id="KW-0732">Signal</keyword>
<evidence type="ECO:0000256" key="2">
    <source>
        <dbReference type="SAM" id="SignalP"/>
    </source>
</evidence>
<evidence type="ECO:0000313" key="4">
    <source>
        <dbReference type="Proteomes" id="UP001238334"/>
    </source>
</evidence>
<dbReference type="RefSeq" id="WP_270919528.1">
    <property type="nucleotide sequence ID" value="NZ_CP127247.1"/>
</dbReference>
<dbReference type="Pfam" id="PF04402">
    <property type="entry name" value="SIMPL"/>
    <property type="match status" value="1"/>
</dbReference>